<reference evidence="1 2" key="1">
    <citation type="submission" date="2016-05" db="EMBL/GenBank/DDBJ databases">
        <title>Comparative analysis of secretome profiles of manganese(II)-oxidizing ascomycete fungi.</title>
        <authorList>
            <consortium name="DOE Joint Genome Institute"/>
            <person name="Zeiner C.A."/>
            <person name="Purvine S.O."/>
            <person name="Zink E.M."/>
            <person name="Wu S."/>
            <person name="Pasa-Tolic L."/>
            <person name="Chaput D.L."/>
            <person name="Haridas S."/>
            <person name="Grigoriev I.V."/>
            <person name="Santelli C.M."/>
            <person name="Hansel C.M."/>
        </authorList>
    </citation>
    <scope>NUCLEOTIDE SEQUENCE [LARGE SCALE GENOMIC DNA]</scope>
    <source>
        <strain evidence="1 2">SRC1lrK2f</strain>
    </source>
</reference>
<evidence type="ECO:0000313" key="2">
    <source>
        <dbReference type="Proteomes" id="UP000077248"/>
    </source>
</evidence>
<dbReference type="RefSeq" id="XP_018387290.1">
    <property type="nucleotide sequence ID" value="XM_018533093.1"/>
</dbReference>
<keyword evidence="2" id="KW-1185">Reference proteome</keyword>
<proteinExistence type="predicted"/>
<evidence type="ECO:0000313" key="1">
    <source>
        <dbReference type="EMBL" id="OAG21869.1"/>
    </source>
</evidence>
<name>A0A177DSY6_ALTAL</name>
<dbReference type="VEuPathDB" id="FungiDB:CC77DRAFT_752339"/>
<dbReference type="AlphaFoldDB" id="A0A177DSY6"/>
<dbReference type="KEGG" id="aalt:CC77DRAFT_752339"/>
<dbReference type="GeneID" id="29118687"/>
<dbReference type="EMBL" id="KV441475">
    <property type="protein sequence ID" value="OAG21869.1"/>
    <property type="molecule type" value="Genomic_DNA"/>
</dbReference>
<protein>
    <submittedName>
        <fullName evidence="1">Uncharacterized protein</fullName>
    </submittedName>
</protein>
<dbReference type="Proteomes" id="UP000077248">
    <property type="component" value="Unassembled WGS sequence"/>
</dbReference>
<gene>
    <name evidence="1" type="ORF">CC77DRAFT_752339</name>
</gene>
<sequence length="61" mass="7136">MVQRIKDPDAVYSYLFVRAQGRCPIRQHSKREQSLYMMSTRTGLPFSISRIPRICLCCNTL</sequence>
<organism evidence="1 2">
    <name type="scientific">Alternaria alternata</name>
    <name type="common">Alternaria rot fungus</name>
    <name type="synonym">Torula alternata</name>
    <dbReference type="NCBI Taxonomy" id="5599"/>
    <lineage>
        <taxon>Eukaryota</taxon>
        <taxon>Fungi</taxon>
        <taxon>Dikarya</taxon>
        <taxon>Ascomycota</taxon>
        <taxon>Pezizomycotina</taxon>
        <taxon>Dothideomycetes</taxon>
        <taxon>Pleosporomycetidae</taxon>
        <taxon>Pleosporales</taxon>
        <taxon>Pleosporineae</taxon>
        <taxon>Pleosporaceae</taxon>
        <taxon>Alternaria</taxon>
        <taxon>Alternaria sect. Alternaria</taxon>
        <taxon>Alternaria alternata complex</taxon>
    </lineage>
</organism>
<accession>A0A177DSY6</accession>